<organism evidence="1">
    <name type="scientific">marine sediment metagenome</name>
    <dbReference type="NCBI Taxonomy" id="412755"/>
    <lineage>
        <taxon>unclassified sequences</taxon>
        <taxon>metagenomes</taxon>
        <taxon>ecological metagenomes</taxon>
    </lineage>
</organism>
<dbReference type="EMBL" id="BART01007939">
    <property type="protein sequence ID" value="GAG66042.1"/>
    <property type="molecule type" value="Genomic_DNA"/>
</dbReference>
<dbReference type="AlphaFoldDB" id="X1A7E1"/>
<gene>
    <name evidence="1" type="ORF">S01H4_17953</name>
</gene>
<protein>
    <recommendedName>
        <fullName evidence="2">Tetratricopeptide repeat protein</fullName>
    </recommendedName>
</protein>
<evidence type="ECO:0000313" key="1">
    <source>
        <dbReference type="EMBL" id="GAG66042.1"/>
    </source>
</evidence>
<dbReference type="InterPro" id="IPR011990">
    <property type="entry name" value="TPR-like_helical_dom_sf"/>
</dbReference>
<accession>X1A7E1</accession>
<reference evidence="1" key="1">
    <citation type="journal article" date="2014" name="Front. Microbiol.">
        <title>High frequency of phylogenetically diverse reductive dehalogenase-homologous genes in deep subseafloor sedimentary metagenomes.</title>
        <authorList>
            <person name="Kawai M."/>
            <person name="Futagami T."/>
            <person name="Toyoda A."/>
            <person name="Takaki Y."/>
            <person name="Nishi S."/>
            <person name="Hori S."/>
            <person name="Arai W."/>
            <person name="Tsubouchi T."/>
            <person name="Morono Y."/>
            <person name="Uchiyama I."/>
            <person name="Ito T."/>
            <person name="Fujiyama A."/>
            <person name="Inagaki F."/>
            <person name="Takami H."/>
        </authorList>
    </citation>
    <scope>NUCLEOTIDE SEQUENCE</scope>
    <source>
        <strain evidence="1">Expedition CK06-06</strain>
    </source>
</reference>
<name>X1A7E1_9ZZZZ</name>
<comment type="caution">
    <text evidence="1">The sequence shown here is derived from an EMBL/GenBank/DDBJ whole genome shotgun (WGS) entry which is preliminary data.</text>
</comment>
<proteinExistence type="predicted"/>
<dbReference type="Gene3D" id="1.25.40.10">
    <property type="entry name" value="Tetratricopeptide repeat domain"/>
    <property type="match status" value="1"/>
</dbReference>
<evidence type="ECO:0008006" key="2">
    <source>
        <dbReference type="Google" id="ProtNLM"/>
    </source>
</evidence>
<sequence>MPLGIFLYEIDESFGPNLLAEYYIKEIGITKEILKNLGDEHLKKSDLNYVTHTKDDLKYYSKKIKFDEKLSLYLGLVTKSGEFIDSFIAVFDEIETKIVENYSKDKEKLKSLLKEILHSRIELDEKLKEPKLIREKLNERIKDLLDEERIQEARNLIDLGEIIPDEIAQSVKIAEELFESQDYKNAKKHYVKAAELAKKIDELEIHKVLEEKAKTAENYPTYLRERDEAYKNLKYILSEIDFKKDGYYLQAIEHIDKAVELSEKLDDDLIITDLNELINLCKKCSNLSENIKQNDEIIKNLLKKFI</sequence>